<dbReference type="AlphaFoldDB" id="A0A3R7KV50"/>
<evidence type="ECO:0000313" key="3">
    <source>
        <dbReference type="Proteomes" id="UP000283634"/>
    </source>
</evidence>
<reference evidence="2 3" key="1">
    <citation type="journal article" date="2018" name="BMC Genomics">
        <title>Genomic comparison of Trypanosoma conorhini and Trypanosoma rangeli to Trypanosoma cruzi strains of high and low virulence.</title>
        <authorList>
            <person name="Bradwell K.R."/>
            <person name="Koparde V.N."/>
            <person name="Matveyev A.V."/>
            <person name="Serrano M.G."/>
            <person name="Alves J.M."/>
            <person name="Parikh H."/>
            <person name="Huang B."/>
            <person name="Lee V."/>
            <person name="Espinosa-Alvarez O."/>
            <person name="Ortiz P.A."/>
            <person name="Costa-Martins A.G."/>
            <person name="Teixeira M.M."/>
            <person name="Buck G.A."/>
        </authorList>
    </citation>
    <scope>NUCLEOTIDE SEQUENCE [LARGE SCALE GENOMIC DNA]</scope>
    <source>
        <strain evidence="2 3">AM80</strain>
    </source>
</reference>
<dbReference type="EMBL" id="MKGL01000251">
    <property type="protein sequence ID" value="RNF01988.1"/>
    <property type="molecule type" value="Genomic_DNA"/>
</dbReference>
<organism evidence="2 3">
    <name type="scientific">Trypanosoma rangeli</name>
    <dbReference type="NCBI Taxonomy" id="5698"/>
    <lineage>
        <taxon>Eukaryota</taxon>
        <taxon>Discoba</taxon>
        <taxon>Euglenozoa</taxon>
        <taxon>Kinetoplastea</taxon>
        <taxon>Metakinetoplastina</taxon>
        <taxon>Trypanosomatida</taxon>
        <taxon>Trypanosomatidae</taxon>
        <taxon>Trypanosoma</taxon>
        <taxon>Herpetosoma</taxon>
    </lineage>
</organism>
<dbReference type="Proteomes" id="UP000283634">
    <property type="component" value="Unassembled WGS sequence"/>
</dbReference>
<sequence>MFERAEAAKLRRLLGIVTRHFRASHADGVGHSDVAGTQRPAHDAAMTFSAAAPSSSVGRMVVVVSSRKEQDAVFPQLLAGLRGSDAVPSHGEREKEMGQETEELSPPRTAWTATRSHHLRRTWRTRWRCSCACQHVSYGPHVWEGTQR</sequence>
<dbReference type="RefSeq" id="XP_029236650.1">
    <property type="nucleotide sequence ID" value="XM_029383484.1"/>
</dbReference>
<keyword evidence="3" id="KW-1185">Reference proteome</keyword>
<dbReference type="GeneID" id="40330583"/>
<evidence type="ECO:0000313" key="2">
    <source>
        <dbReference type="EMBL" id="RNF01988.1"/>
    </source>
</evidence>
<comment type="caution">
    <text evidence="2">The sequence shown here is derived from an EMBL/GenBank/DDBJ whole genome shotgun (WGS) entry which is preliminary data.</text>
</comment>
<evidence type="ECO:0000256" key="1">
    <source>
        <dbReference type="SAM" id="MobiDB-lite"/>
    </source>
</evidence>
<feature type="region of interest" description="Disordered" evidence="1">
    <location>
        <begin position="83"/>
        <end position="111"/>
    </location>
</feature>
<accession>A0A3R7KV50</accession>
<name>A0A3R7KV50_TRYRA</name>
<gene>
    <name evidence="2" type="ORF">TraAM80_06650</name>
</gene>
<protein>
    <submittedName>
        <fullName evidence="2">Uncharacterized protein</fullName>
    </submittedName>
</protein>
<proteinExistence type="predicted"/>